<dbReference type="Proteomes" id="UP000615446">
    <property type="component" value="Unassembled WGS sequence"/>
</dbReference>
<reference evidence="1" key="1">
    <citation type="submission" date="2019-10" db="EMBL/GenBank/DDBJ databases">
        <title>Conservation and host-specific expression of non-tandemly repeated heterogenous ribosome RNA gene in arbuscular mycorrhizal fungi.</title>
        <authorList>
            <person name="Maeda T."/>
            <person name="Kobayashi Y."/>
            <person name="Nakagawa T."/>
            <person name="Ezawa T."/>
            <person name="Yamaguchi K."/>
            <person name="Bino T."/>
            <person name="Nishimoto Y."/>
            <person name="Shigenobu S."/>
            <person name="Kawaguchi M."/>
        </authorList>
    </citation>
    <scope>NUCLEOTIDE SEQUENCE</scope>
    <source>
        <strain evidence="1">HR1</strain>
    </source>
</reference>
<evidence type="ECO:0000313" key="2">
    <source>
        <dbReference type="Proteomes" id="UP000615446"/>
    </source>
</evidence>
<dbReference type="AlphaFoldDB" id="A0A8H3M8I3"/>
<dbReference type="EMBL" id="BLAL01000285">
    <property type="protein sequence ID" value="GES99780.1"/>
    <property type="molecule type" value="Genomic_DNA"/>
</dbReference>
<comment type="caution">
    <text evidence="1">The sequence shown here is derived from an EMBL/GenBank/DDBJ whole genome shotgun (WGS) entry which is preliminary data.</text>
</comment>
<proteinExistence type="predicted"/>
<accession>A0A8H3M8I3</accession>
<name>A0A8H3M8I3_9GLOM</name>
<sequence length="162" mass="19044">MIVKLCFQPAVSLEKDDIFLDRDNAQAKASYYREKGTEKSTKNWIKKFEEFRDQANYLVPLNKLDVSQLQQQLVEYISTIKRNDGSEYKATSIRQAVDAINRYLLCHSPILQVNLHDKYMFPYSHNVLHGRCVICSSARTWLWCSVAINSWQIQQILYHPRI</sequence>
<gene>
    <name evidence="1" type="ORF">RCL2_002626400</name>
</gene>
<organism evidence="1 2">
    <name type="scientific">Rhizophagus clarus</name>
    <dbReference type="NCBI Taxonomy" id="94130"/>
    <lineage>
        <taxon>Eukaryota</taxon>
        <taxon>Fungi</taxon>
        <taxon>Fungi incertae sedis</taxon>
        <taxon>Mucoromycota</taxon>
        <taxon>Glomeromycotina</taxon>
        <taxon>Glomeromycetes</taxon>
        <taxon>Glomerales</taxon>
        <taxon>Glomeraceae</taxon>
        <taxon>Rhizophagus</taxon>
    </lineage>
</organism>
<dbReference type="OrthoDB" id="2447546at2759"/>
<evidence type="ECO:0000313" key="1">
    <source>
        <dbReference type="EMBL" id="GES99780.1"/>
    </source>
</evidence>
<protein>
    <submittedName>
        <fullName evidence="1">Uncharacterized protein</fullName>
    </submittedName>
</protein>